<gene>
    <name evidence="1" type="ORF">AG1IA_05496</name>
</gene>
<keyword evidence="2" id="KW-1185">Reference proteome</keyword>
<dbReference type="EMBL" id="AFRT01001428">
    <property type="protein sequence ID" value="ELU40483.1"/>
    <property type="molecule type" value="Genomic_DNA"/>
</dbReference>
<dbReference type="HOGENOM" id="CLU_2943415_0_0_1"/>
<sequence length="60" mass="7202">MRRNKKAAGYRYWYYLVRRLGVRVSGYGSSRPFLNAHNNQFMCRALINQAPWEEDNLHLI</sequence>
<comment type="caution">
    <text evidence="1">The sequence shown here is derived from an EMBL/GenBank/DDBJ whole genome shotgun (WGS) entry which is preliminary data.</text>
</comment>
<protein>
    <submittedName>
        <fullName evidence="1">Uncharacterized protein</fullName>
    </submittedName>
</protein>
<dbReference type="Proteomes" id="UP000011668">
    <property type="component" value="Unassembled WGS sequence"/>
</dbReference>
<evidence type="ECO:0000313" key="2">
    <source>
        <dbReference type="Proteomes" id="UP000011668"/>
    </source>
</evidence>
<evidence type="ECO:0000313" key="1">
    <source>
        <dbReference type="EMBL" id="ELU40483.1"/>
    </source>
</evidence>
<name>L8WUP2_THACA</name>
<organism evidence="1 2">
    <name type="scientific">Thanatephorus cucumeris (strain AG1-IA)</name>
    <name type="common">Rice sheath blight fungus</name>
    <name type="synonym">Rhizoctonia solani</name>
    <dbReference type="NCBI Taxonomy" id="983506"/>
    <lineage>
        <taxon>Eukaryota</taxon>
        <taxon>Fungi</taxon>
        <taxon>Dikarya</taxon>
        <taxon>Basidiomycota</taxon>
        <taxon>Agaricomycotina</taxon>
        <taxon>Agaricomycetes</taxon>
        <taxon>Cantharellales</taxon>
        <taxon>Ceratobasidiaceae</taxon>
        <taxon>Rhizoctonia</taxon>
        <taxon>Rhizoctonia solani AG-1</taxon>
    </lineage>
</organism>
<reference evidence="1 2" key="1">
    <citation type="journal article" date="2013" name="Nat. Commun.">
        <title>The evolution and pathogenic mechanisms of the rice sheath blight pathogen.</title>
        <authorList>
            <person name="Zheng A."/>
            <person name="Lin R."/>
            <person name="Xu L."/>
            <person name="Qin P."/>
            <person name="Tang C."/>
            <person name="Ai P."/>
            <person name="Zhang D."/>
            <person name="Liu Y."/>
            <person name="Sun Z."/>
            <person name="Feng H."/>
            <person name="Wang Y."/>
            <person name="Chen Y."/>
            <person name="Liang X."/>
            <person name="Fu R."/>
            <person name="Li Q."/>
            <person name="Zhang J."/>
            <person name="Yu X."/>
            <person name="Xie Z."/>
            <person name="Ding L."/>
            <person name="Guan P."/>
            <person name="Tang J."/>
            <person name="Liang Y."/>
            <person name="Wang S."/>
            <person name="Deng Q."/>
            <person name="Li S."/>
            <person name="Zhu J."/>
            <person name="Wang L."/>
            <person name="Liu H."/>
            <person name="Li P."/>
        </authorList>
    </citation>
    <scope>NUCLEOTIDE SEQUENCE [LARGE SCALE GENOMIC DNA]</scope>
    <source>
        <strain evidence="2">AG-1 IA</strain>
    </source>
</reference>
<dbReference type="AlphaFoldDB" id="L8WUP2"/>
<accession>L8WUP2</accession>
<proteinExistence type="predicted"/>